<evidence type="ECO:0000313" key="2">
    <source>
        <dbReference type="EMBL" id="MBD8890306.1"/>
    </source>
</evidence>
<accession>A0ABR9CJ19</accession>
<proteinExistence type="predicted"/>
<dbReference type="RefSeq" id="WP_192145883.1">
    <property type="nucleotide sequence ID" value="NZ_JACYXI010000001.1"/>
</dbReference>
<organism evidence="2 3">
    <name type="scientific">Roseibium litorale</name>
    <dbReference type="NCBI Taxonomy" id="2803841"/>
    <lineage>
        <taxon>Bacteria</taxon>
        <taxon>Pseudomonadati</taxon>
        <taxon>Pseudomonadota</taxon>
        <taxon>Alphaproteobacteria</taxon>
        <taxon>Hyphomicrobiales</taxon>
        <taxon>Stappiaceae</taxon>
        <taxon>Roseibium</taxon>
    </lineage>
</organism>
<dbReference type="EMBL" id="JACYXI010000001">
    <property type="protein sequence ID" value="MBD8890306.1"/>
    <property type="molecule type" value="Genomic_DNA"/>
</dbReference>
<keyword evidence="3" id="KW-1185">Reference proteome</keyword>
<evidence type="ECO:0000259" key="1">
    <source>
        <dbReference type="Pfam" id="PF14279"/>
    </source>
</evidence>
<evidence type="ECO:0000313" key="3">
    <source>
        <dbReference type="Proteomes" id="UP000632063"/>
    </source>
</evidence>
<sequence>MTKHFPGHGTCIYCGTSGVTLTKEHIVPEFIGGQTILDDASCLKCNEVTNKFETDVARKMWGDARTAYRAPSKKKSYRHKKNLDLRTFYPNAPSKKIPYEELPAIFVFYKPTPSGLLSGLPETFNIMNQWKLIAISDNTRSSKFKEKYGYDAPARFISTPDSFLKMIAKIGYGQVLTSLAPSEFEPICLPYILGQKENPSFIVGGDPEIHPPEKDNGYRLSHMAFGTRDQLLLVAEVRLLANEHTPTYHVVVGYVHGVDAVQNIRNKWGSESLATFARAPDGSLLPKAVPTQPTPTSQAHWQPQIWPLPYLTGRAKEAVCHKPNYVVQLTQGT</sequence>
<gene>
    <name evidence="2" type="ORF">IG616_02010</name>
</gene>
<dbReference type="InterPro" id="IPR029471">
    <property type="entry name" value="HNH_5"/>
</dbReference>
<name>A0ABR9CJ19_9HYPH</name>
<protein>
    <recommendedName>
        <fullName evidence="1">HNH endonuclease 5 domain-containing protein</fullName>
    </recommendedName>
</protein>
<feature type="domain" description="HNH endonuclease 5" evidence="1">
    <location>
        <begin position="11"/>
        <end position="51"/>
    </location>
</feature>
<reference evidence="3" key="1">
    <citation type="submission" date="2020-09" db="EMBL/GenBank/DDBJ databases">
        <title>The genome sequence of strain Labrenzia suaedae 4C16A.</title>
        <authorList>
            <person name="Liu Y."/>
        </authorList>
    </citation>
    <scope>NUCLEOTIDE SEQUENCE [LARGE SCALE GENOMIC DNA]</scope>
    <source>
        <strain evidence="3">4C16A</strain>
    </source>
</reference>
<comment type="caution">
    <text evidence="2">The sequence shown here is derived from an EMBL/GenBank/DDBJ whole genome shotgun (WGS) entry which is preliminary data.</text>
</comment>
<dbReference type="Proteomes" id="UP000632063">
    <property type="component" value="Unassembled WGS sequence"/>
</dbReference>
<reference evidence="2 3" key="2">
    <citation type="journal article" date="2021" name="Int. J. Syst. Evol. Microbiol.">
        <title>Roseibium litorale sp. nov., isolated from a tidal flat sediment and proposal for the reclassification of Labrenzia polysiphoniae as Roseibium polysiphoniae comb. nov.</title>
        <authorList>
            <person name="Liu Y."/>
            <person name="Pei T."/>
            <person name="Du J."/>
            <person name="Chao M."/>
            <person name="Deng M.R."/>
            <person name="Zhu H."/>
        </authorList>
    </citation>
    <scope>NUCLEOTIDE SEQUENCE [LARGE SCALE GENOMIC DNA]</scope>
    <source>
        <strain evidence="2 3">4C16A</strain>
    </source>
</reference>
<dbReference type="Pfam" id="PF14279">
    <property type="entry name" value="HNH_5"/>
    <property type="match status" value="1"/>
</dbReference>